<feature type="region of interest" description="Disordered" evidence="3">
    <location>
        <begin position="1"/>
        <end position="56"/>
    </location>
</feature>
<name>A0A9N8E117_9STRA</name>
<dbReference type="InterPro" id="IPR055414">
    <property type="entry name" value="LRR_R13L4/SHOC2-like"/>
</dbReference>
<protein>
    <submittedName>
        <fullName evidence="5">Leucine rich repeat N-terminal domain</fullName>
    </submittedName>
</protein>
<proteinExistence type="predicted"/>
<dbReference type="OrthoDB" id="6022531at2759"/>
<keyword evidence="6" id="KW-1185">Reference proteome</keyword>
<reference evidence="5" key="1">
    <citation type="submission" date="2020-06" db="EMBL/GenBank/DDBJ databases">
        <authorList>
            <consortium name="Plant Systems Biology data submission"/>
        </authorList>
    </citation>
    <scope>NUCLEOTIDE SEQUENCE</scope>
    <source>
        <strain evidence="5">D6</strain>
    </source>
</reference>
<dbReference type="SUPFAM" id="SSF52047">
    <property type="entry name" value="RNI-like"/>
    <property type="match status" value="1"/>
</dbReference>
<sequence length="808" mass="89164">MDAASSTRSIDDDKSGTSSSSVAAAESRDEASMEDGDGIPTMTTVVESEDAAVPPSTKAQLLKEIELFDGNLAPVKKRNSIQHDNDVHPVVSKDWLEREFSYLQRERNTTATTCTTVSKTGLEREMEALSLIGTTRDDALPVLDGSNTSNNSNSSNSRPRGPILSKEQLEAEMAELGQAMPVPMLIRRSTVPVVDVPSARVHVPSRTSHARPGAYASRRISATADPQRPRPQLPQSSTRSLVEANPVEEEEENNPIVVVMAHPQETHNKKLHYVEGISTLLVALVLILIAIASLCGNGFCSSNNNPVVVLTTEEERLAVRIETVAPQIKEFLQDALKNDNYFLGQEQENAASLIHQDKFVREARQLAFEWMVRDDPLELTHDDGQHLLQRFLLVLLYYQTTRNHPWVDCNPTINIDTTTGTTTTTSWQRCWTDRISVTPRGRLRMGTNQWLSNNHECQWAGVSCREGGSNQIVALALTMNELNGPMPRELSLLSNLVELDMSDNLLTGTLHSTFLTDFGPSLQQINLQQNQMTGTIPNEWFATASIIRALDRLTSVSLSRNLLTGTIPDDTTRRALQTLSIQDNMISGSLPRWIFKNVNLQYLMLSGNAITGTLHTEVGKLQRLNWLQLQGTKLSGTLPSEIGLLNRLQDLSLSYTFLNGSLPEELYTGCTNLHELDINDSDFSGTIGSSLDRLTNLGRLDIANNQFQGRLPANLSALTSIYQVYINGNGLTGTMPQSLCHNLIEYGWALDMKAQADCFTDPSTGSTAILCDCCTTCCDPNTGICFLSDFGRVSSWERNRGNRQLATS</sequence>
<dbReference type="InterPro" id="IPR032675">
    <property type="entry name" value="LRR_dom_sf"/>
</dbReference>
<evidence type="ECO:0000313" key="5">
    <source>
        <dbReference type="EMBL" id="CAB9512522.1"/>
    </source>
</evidence>
<gene>
    <name evidence="5" type="ORF">SEMRO_540_G163030.1</name>
</gene>
<dbReference type="Proteomes" id="UP001153069">
    <property type="component" value="Unassembled WGS sequence"/>
</dbReference>
<dbReference type="FunFam" id="3.80.10.10:FF:000041">
    <property type="entry name" value="LRR receptor-like serine/threonine-protein kinase ERECTA"/>
    <property type="match status" value="1"/>
</dbReference>
<feature type="region of interest" description="Disordered" evidence="3">
    <location>
        <begin position="202"/>
        <end position="248"/>
    </location>
</feature>
<dbReference type="InterPro" id="IPR052941">
    <property type="entry name" value="StomDev_PlantInt_Reg"/>
</dbReference>
<evidence type="ECO:0000256" key="2">
    <source>
        <dbReference type="ARBA" id="ARBA00022737"/>
    </source>
</evidence>
<dbReference type="EMBL" id="CAICTM010000539">
    <property type="protein sequence ID" value="CAB9512522.1"/>
    <property type="molecule type" value="Genomic_DNA"/>
</dbReference>
<feature type="domain" description="Disease resistance R13L4/SHOC-2-like LRR" evidence="4">
    <location>
        <begin position="594"/>
        <end position="730"/>
    </location>
</feature>
<accession>A0A9N8E117</accession>
<dbReference type="PANTHER" id="PTHR48004">
    <property type="entry name" value="OS01G0149700 PROTEIN"/>
    <property type="match status" value="1"/>
</dbReference>
<evidence type="ECO:0000313" key="6">
    <source>
        <dbReference type="Proteomes" id="UP001153069"/>
    </source>
</evidence>
<dbReference type="AlphaFoldDB" id="A0A9N8E117"/>
<organism evidence="5 6">
    <name type="scientific">Seminavis robusta</name>
    <dbReference type="NCBI Taxonomy" id="568900"/>
    <lineage>
        <taxon>Eukaryota</taxon>
        <taxon>Sar</taxon>
        <taxon>Stramenopiles</taxon>
        <taxon>Ochrophyta</taxon>
        <taxon>Bacillariophyta</taxon>
        <taxon>Bacillariophyceae</taxon>
        <taxon>Bacillariophycidae</taxon>
        <taxon>Naviculales</taxon>
        <taxon>Naviculaceae</taxon>
        <taxon>Seminavis</taxon>
    </lineage>
</organism>
<evidence type="ECO:0000256" key="3">
    <source>
        <dbReference type="SAM" id="MobiDB-lite"/>
    </source>
</evidence>
<feature type="region of interest" description="Disordered" evidence="3">
    <location>
        <begin position="138"/>
        <end position="162"/>
    </location>
</feature>
<comment type="caution">
    <text evidence="5">The sequence shown here is derived from an EMBL/GenBank/DDBJ whole genome shotgun (WGS) entry which is preliminary data.</text>
</comment>
<keyword evidence="2" id="KW-0677">Repeat</keyword>
<feature type="compositionally biased region" description="Low complexity" evidence="3">
    <location>
        <begin position="233"/>
        <end position="245"/>
    </location>
</feature>
<dbReference type="Pfam" id="PF23598">
    <property type="entry name" value="LRR_14"/>
    <property type="match status" value="1"/>
</dbReference>
<evidence type="ECO:0000259" key="4">
    <source>
        <dbReference type="Pfam" id="PF23598"/>
    </source>
</evidence>
<keyword evidence="1" id="KW-0433">Leucine-rich repeat</keyword>
<dbReference type="PANTHER" id="PTHR48004:SF59">
    <property type="entry name" value="LEUCINE-RICH REPEAT-CONTAINING N-TERMINAL PLANT-TYPE DOMAIN-CONTAINING PROTEIN"/>
    <property type="match status" value="1"/>
</dbReference>
<feature type="compositionally biased region" description="Low complexity" evidence="3">
    <location>
        <begin position="146"/>
        <end position="157"/>
    </location>
</feature>
<evidence type="ECO:0000256" key="1">
    <source>
        <dbReference type="ARBA" id="ARBA00022614"/>
    </source>
</evidence>
<dbReference type="Gene3D" id="3.80.10.10">
    <property type="entry name" value="Ribonuclease Inhibitor"/>
    <property type="match status" value="3"/>
</dbReference>